<evidence type="ECO:0000313" key="9">
    <source>
        <dbReference type="Proteomes" id="UP000297065"/>
    </source>
</evidence>
<keyword evidence="3 7" id="KW-1133">Transmembrane helix</keyword>
<feature type="site" description="Important for catalytic activity" evidence="7">
    <location>
        <position position="227"/>
    </location>
</feature>
<dbReference type="EC" id="4.2.2.29" evidence="7"/>
<sequence length="356" mass="39553">MKILLRALGLLLLLALAGGGWVAYEAHTFLTTAPETPGRDVFFDVPTGARLAQVSAGLAKLGVVTDARKLDLLARYKKWENRLQAGRFALNTGWLPEKVLDELVNGHPVLYRVTIPEGLSWWQTGRLLEEAGLVVFEDFRKVLTDPDFLRHYGIPFATAEGFLMPDTYLLKKNETVDLAQARAVAGRMVDNFWRKTAQVWPDGKKPGPAQADQLKTWIILASIVEKETAIDAERARVAGVYQNRMDKGMLLQADPTVIYGLGPAFDGNLRRRDLDDANNLYNTYQRPGLPPGPICSFGAAALSAAVHPEAHNYLYFVAKYDGGEHVFSTNLNDHNKAVRQYLQNRRSAKPTAPDAR</sequence>
<dbReference type="GO" id="GO:0008932">
    <property type="term" value="F:lytic endotransglycosylase activity"/>
    <property type="evidence" value="ECO:0007669"/>
    <property type="project" value="UniProtKB-UniRule"/>
</dbReference>
<reference evidence="8 9" key="1">
    <citation type="submission" date="2019-02" db="EMBL/GenBank/DDBJ databases">
        <title>Complete Genome Sequence of Desulfovibrio desulfuricans IC1, a Sulfonate Utilizing Anaerobe.</title>
        <authorList>
            <person name="Day L.A."/>
            <person name="De Leon K.B."/>
            <person name="Wall J.D."/>
        </authorList>
    </citation>
    <scope>NUCLEOTIDE SEQUENCE [LARGE SCALE GENOMIC DNA]</scope>
    <source>
        <strain evidence="8 9">IC1</strain>
    </source>
</reference>
<evidence type="ECO:0000256" key="3">
    <source>
        <dbReference type="ARBA" id="ARBA00022989"/>
    </source>
</evidence>
<evidence type="ECO:0000256" key="6">
    <source>
        <dbReference type="ARBA" id="ARBA00023316"/>
    </source>
</evidence>
<dbReference type="Gene3D" id="3.30.1490.480">
    <property type="entry name" value="Endolytic murein transglycosylase"/>
    <property type="match status" value="1"/>
</dbReference>
<keyword evidence="6 7" id="KW-0961">Cell wall biogenesis/degradation</keyword>
<dbReference type="PANTHER" id="PTHR30518">
    <property type="entry name" value="ENDOLYTIC MUREIN TRANSGLYCOSYLASE"/>
    <property type="match status" value="1"/>
</dbReference>
<dbReference type="EMBL" id="CP036295">
    <property type="protein sequence ID" value="QCC84316.1"/>
    <property type="molecule type" value="Genomic_DNA"/>
</dbReference>
<evidence type="ECO:0000313" key="8">
    <source>
        <dbReference type="EMBL" id="QCC84316.1"/>
    </source>
</evidence>
<dbReference type="Proteomes" id="UP000297065">
    <property type="component" value="Chromosome"/>
</dbReference>
<dbReference type="GO" id="GO:0005886">
    <property type="term" value="C:plasma membrane"/>
    <property type="evidence" value="ECO:0007669"/>
    <property type="project" value="UniProtKB-UniRule"/>
</dbReference>
<dbReference type="AlphaFoldDB" id="A0A4P7UEV3"/>
<dbReference type="OrthoDB" id="9814591at2"/>
<comment type="similarity">
    <text evidence="7">Belongs to the transglycosylase MltG family.</text>
</comment>
<evidence type="ECO:0000256" key="5">
    <source>
        <dbReference type="ARBA" id="ARBA00023239"/>
    </source>
</evidence>
<evidence type="ECO:0000256" key="2">
    <source>
        <dbReference type="ARBA" id="ARBA00022692"/>
    </source>
</evidence>
<organism evidence="8 9">
    <name type="scientific">Desulfovibrio desulfuricans</name>
    <dbReference type="NCBI Taxonomy" id="876"/>
    <lineage>
        <taxon>Bacteria</taxon>
        <taxon>Pseudomonadati</taxon>
        <taxon>Thermodesulfobacteriota</taxon>
        <taxon>Desulfovibrionia</taxon>
        <taxon>Desulfovibrionales</taxon>
        <taxon>Desulfovibrionaceae</taxon>
        <taxon>Desulfovibrio</taxon>
    </lineage>
</organism>
<dbReference type="Pfam" id="PF02618">
    <property type="entry name" value="YceG"/>
    <property type="match status" value="1"/>
</dbReference>
<dbReference type="NCBIfam" id="TIGR00247">
    <property type="entry name" value="endolytic transglycosylase MltG"/>
    <property type="match status" value="1"/>
</dbReference>
<keyword evidence="4 7" id="KW-0472">Membrane</keyword>
<proteinExistence type="inferred from homology"/>
<comment type="catalytic activity">
    <reaction evidence="7">
        <text>a peptidoglycan chain = a peptidoglycan chain with N-acetyl-1,6-anhydromuramyl-[peptide] at the reducing end + a peptidoglycan chain with N-acetylglucosamine at the non-reducing end.</text>
        <dbReference type="EC" id="4.2.2.29"/>
    </reaction>
</comment>
<accession>A0A4P7UEV3</accession>
<comment type="function">
    <text evidence="7">Functions as a peptidoglycan terminase that cleaves nascent peptidoglycan strands endolytically to terminate their elongation.</text>
</comment>
<name>A0A4P7UEV3_DESDE</name>
<evidence type="ECO:0000256" key="7">
    <source>
        <dbReference type="HAMAP-Rule" id="MF_02065"/>
    </source>
</evidence>
<dbReference type="RefSeq" id="WP_136398571.1">
    <property type="nucleotide sequence ID" value="NZ_CP036295.1"/>
</dbReference>
<dbReference type="CDD" id="cd08010">
    <property type="entry name" value="MltG_like"/>
    <property type="match status" value="1"/>
</dbReference>
<evidence type="ECO:0000256" key="4">
    <source>
        <dbReference type="ARBA" id="ARBA00023136"/>
    </source>
</evidence>
<keyword evidence="5 7" id="KW-0456">Lyase</keyword>
<dbReference type="GO" id="GO:0009252">
    <property type="term" value="P:peptidoglycan biosynthetic process"/>
    <property type="evidence" value="ECO:0007669"/>
    <property type="project" value="UniProtKB-UniRule"/>
</dbReference>
<dbReference type="FunFam" id="3.30.160.60:FF:000242">
    <property type="entry name" value="Endolytic murein transglycosylase"/>
    <property type="match status" value="1"/>
</dbReference>
<dbReference type="PANTHER" id="PTHR30518:SF2">
    <property type="entry name" value="ENDOLYTIC MUREIN TRANSGLYCOSYLASE"/>
    <property type="match status" value="1"/>
</dbReference>
<dbReference type="InterPro" id="IPR003770">
    <property type="entry name" value="MLTG-like"/>
</dbReference>
<protein>
    <recommendedName>
        <fullName evidence="7">Endolytic murein transglycosylase</fullName>
        <ecNumber evidence="7">4.2.2.29</ecNumber>
    </recommendedName>
    <alternativeName>
        <fullName evidence="7">Peptidoglycan lytic transglycosylase</fullName>
    </alternativeName>
    <alternativeName>
        <fullName evidence="7">Peptidoglycan polymerization terminase</fullName>
    </alternativeName>
</protein>
<dbReference type="GO" id="GO:0071555">
    <property type="term" value="P:cell wall organization"/>
    <property type="evidence" value="ECO:0007669"/>
    <property type="project" value="UniProtKB-KW"/>
</dbReference>
<dbReference type="Gene3D" id="3.30.160.60">
    <property type="entry name" value="Classic Zinc Finger"/>
    <property type="match status" value="1"/>
</dbReference>
<evidence type="ECO:0000256" key="1">
    <source>
        <dbReference type="ARBA" id="ARBA00022475"/>
    </source>
</evidence>
<dbReference type="HAMAP" id="MF_02065">
    <property type="entry name" value="MltG"/>
    <property type="match status" value="1"/>
</dbReference>
<keyword evidence="2 7" id="KW-0812">Transmembrane</keyword>
<keyword evidence="1 7" id="KW-1003">Cell membrane</keyword>
<gene>
    <name evidence="7 8" type="primary">mltG</name>
    <name evidence="8" type="ORF">DDIC_00185</name>
</gene>